<keyword evidence="2" id="KW-1133">Transmembrane helix</keyword>
<feature type="compositionally biased region" description="Basic residues" evidence="1">
    <location>
        <begin position="118"/>
        <end position="131"/>
    </location>
</feature>
<dbReference type="EMBL" id="JIBK01000015">
    <property type="protein sequence ID" value="POM83535.1"/>
    <property type="molecule type" value="Genomic_DNA"/>
</dbReference>
<dbReference type="VEuPathDB" id="CryptoDB:CmeUKMEL1_07880"/>
<proteinExistence type="predicted"/>
<name>A0A2P4Z0C4_9CRYT</name>
<evidence type="ECO:0000313" key="4">
    <source>
        <dbReference type="Proteomes" id="UP000236928"/>
    </source>
</evidence>
<feature type="transmembrane region" description="Helical" evidence="2">
    <location>
        <begin position="12"/>
        <end position="29"/>
    </location>
</feature>
<evidence type="ECO:0000256" key="1">
    <source>
        <dbReference type="SAM" id="MobiDB-lite"/>
    </source>
</evidence>
<evidence type="ECO:0000256" key="2">
    <source>
        <dbReference type="SAM" id="Phobius"/>
    </source>
</evidence>
<evidence type="ECO:0000313" key="3">
    <source>
        <dbReference type="EMBL" id="POM83535.1"/>
    </source>
</evidence>
<feature type="compositionally biased region" description="Polar residues" evidence="1">
    <location>
        <begin position="56"/>
        <end position="65"/>
    </location>
</feature>
<protein>
    <submittedName>
        <fullName evidence="3">Uncharacterized protein</fullName>
    </submittedName>
</protein>
<keyword evidence="2" id="KW-0812">Transmembrane</keyword>
<dbReference type="OrthoDB" id="344303at2759"/>
<feature type="region of interest" description="Disordered" evidence="1">
    <location>
        <begin position="111"/>
        <end position="158"/>
    </location>
</feature>
<gene>
    <name evidence="3" type="ORF">CmeUKMEL1_07880</name>
</gene>
<dbReference type="Proteomes" id="UP000236928">
    <property type="component" value="Unassembled WGS sequence"/>
</dbReference>
<dbReference type="AlphaFoldDB" id="A0A2P4Z0C4"/>
<comment type="caution">
    <text evidence="3">The sequence shown here is derived from an EMBL/GenBank/DDBJ whole genome shotgun (WGS) entry which is preliminary data.</text>
</comment>
<sequence length="158" mass="17073">MLLNKNSSLKSFCFAFLILFYLCIYLNLYEEKIVTKTYTISLVKLQALPDTGGINQENANANSSHKNGDNDQTKTENASGVVGGGSSPGGHPRSGASGLVILSVVDMDVTKNKEGKNNKRFRTKNRSKKGSRWSAGRKSLGSKSQTDSGNEADCECSE</sequence>
<reference evidence="3 4" key="1">
    <citation type="submission" date="2014-04" db="EMBL/GenBank/DDBJ databases">
        <title>Comparative Genomics of Cryptosporidium Species.</title>
        <authorList>
            <person name="Silva J.C."/>
            <person name="Su Q."/>
            <person name="Chalmers R."/>
            <person name="Chibucos M.C."/>
            <person name="Elwin K."/>
            <person name="Godinez A."/>
            <person name="Guo F."/>
            <person name="Huynh K."/>
            <person name="Orvis J."/>
            <person name="Ott S."/>
            <person name="Sadzewicz L."/>
            <person name="Sengamalay N."/>
            <person name="Shetty A."/>
            <person name="Sun M."/>
            <person name="Tallon L."/>
            <person name="Xiao L."/>
            <person name="Zhang H."/>
            <person name="Fraser C.M."/>
            <person name="Zhu G."/>
            <person name="Kissinger J."/>
            <person name="Widmer G."/>
        </authorList>
    </citation>
    <scope>NUCLEOTIDE SEQUENCE [LARGE SCALE GENOMIC DNA]</scope>
    <source>
        <strain evidence="3 4">UKMEL1</strain>
    </source>
</reference>
<keyword evidence="4" id="KW-1185">Reference proteome</keyword>
<keyword evidence="2" id="KW-0472">Membrane</keyword>
<accession>A0A2P4Z0C4</accession>
<organism evidence="3 4">
    <name type="scientific">Cryptosporidium meleagridis</name>
    <dbReference type="NCBI Taxonomy" id="93969"/>
    <lineage>
        <taxon>Eukaryota</taxon>
        <taxon>Sar</taxon>
        <taxon>Alveolata</taxon>
        <taxon>Apicomplexa</taxon>
        <taxon>Conoidasida</taxon>
        <taxon>Coccidia</taxon>
        <taxon>Eucoccidiorida</taxon>
        <taxon>Eimeriorina</taxon>
        <taxon>Cryptosporidiidae</taxon>
        <taxon>Cryptosporidium</taxon>
    </lineage>
</organism>
<feature type="region of interest" description="Disordered" evidence="1">
    <location>
        <begin position="56"/>
        <end position="96"/>
    </location>
</feature>